<reference evidence="5" key="1">
    <citation type="journal article" date="2021" name="Open Biol.">
        <title>Shared evolutionary footprints suggest mitochondrial oxidative damage underlies multiple complex I losses in fungi.</title>
        <authorList>
            <person name="Schikora-Tamarit M.A."/>
            <person name="Marcet-Houben M."/>
            <person name="Nosek J."/>
            <person name="Gabaldon T."/>
        </authorList>
    </citation>
    <scope>NUCLEOTIDE SEQUENCE</scope>
    <source>
        <strain evidence="5">CBS6075</strain>
    </source>
</reference>
<feature type="compositionally biased region" description="Acidic residues" evidence="2">
    <location>
        <begin position="115"/>
        <end position="136"/>
    </location>
</feature>
<comment type="caution">
    <text evidence="5">The sequence shown here is derived from an EMBL/GenBank/DDBJ whole genome shotgun (WGS) entry which is preliminary data.</text>
</comment>
<feature type="compositionally biased region" description="Acidic residues" evidence="2">
    <location>
        <begin position="38"/>
        <end position="48"/>
    </location>
</feature>
<feature type="transmembrane region" description="Helical" evidence="3">
    <location>
        <begin position="608"/>
        <end position="625"/>
    </location>
</feature>
<feature type="transmembrane region" description="Helical" evidence="3">
    <location>
        <begin position="763"/>
        <end position="784"/>
    </location>
</feature>
<dbReference type="InterPro" id="IPR010619">
    <property type="entry name" value="ThrE-like_N"/>
</dbReference>
<keyword evidence="3" id="KW-0812">Transmembrane</keyword>
<keyword evidence="3" id="KW-1133">Transmembrane helix</keyword>
<dbReference type="AlphaFoldDB" id="A0A9P8NY92"/>
<dbReference type="GO" id="GO:0022857">
    <property type="term" value="F:transmembrane transporter activity"/>
    <property type="evidence" value="ECO:0007669"/>
    <property type="project" value="InterPro"/>
</dbReference>
<evidence type="ECO:0000256" key="1">
    <source>
        <dbReference type="ARBA" id="ARBA00034125"/>
    </source>
</evidence>
<proteinExistence type="inferred from homology"/>
<dbReference type="EMBL" id="JAEUBE010000378">
    <property type="protein sequence ID" value="KAH3662438.1"/>
    <property type="molecule type" value="Genomic_DNA"/>
</dbReference>
<feature type="transmembrane region" description="Helical" evidence="3">
    <location>
        <begin position="739"/>
        <end position="756"/>
    </location>
</feature>
<dbReference type="InterPro" id="IPR051361">
    <property type="entry name" value="ThrE/Ser_Exporter"/>
</dbReference>
<keyword evidence="3" id="KW-0472">Membrane</keyword>
<feature type="compositionally biased region" description="Polar residues" evidence="2">
    <location>
        <begin position="315"/>
        <end position="332"/>
    </location>
</feature>
<dbReference type="PANTHER" id="PTHR31082">
    <property type="entry name" value="PHEROMONE-REGULATED MEMBRANE PROTEIN 10"/>
    <property type="match status" value="1"/>
</dbReference>
<dbReference type="Proteomes" id="UP000769157">
    <property type="component" value="Unassembled WGS sequence"/>
</dbReference>
<gene>
    <name evidence="5" type="ORF">OGAPHI_005690</name>
</gene>
<organism evidence="5 6">
    <name type="scientific">Ogataea philodendri</name>
    <dbReference type="NCBI Taxonomy" id="1378263"/>
    <lineage>
        <taxon>Eukaryota</taxon>
        <taxon>Fungi</taxon>
        <taxon>Dikarya</taxon>
        <taxon>Ascomycota</taxon>
        <taxon>Saccharomycotina</taxon>
        <taxon>Pichiomycetes</taxon>
        <taxon>Pichiales</taxon>
        <taxon>Pichiaceae</taxon>
        <taxon>Ogataea</taxon>
    </lineage>
</organism>
<protein>
    <recommendedName>
        <fullName evidence="4">Threonine/serine exporter-like N-terminal domain-containing protein</fullName>
    </recommendedName>
</protein>
<reference evidence="5" key="2">
    <citation type="submission" date="2021-01" db="EMBL/GenBank/DDBJ databases">
        <authorList>
            <person name="Schikora-Tamarit M.A."/>
        </authorList>
    </citation>
    <scope>NUCLEOTIDE SEQUENCE</scope>
    <source>
        <strain evidence="5">CBS6075</strain>
    </source>
</reference>
<feature type="transmembrane region" description="Helical" evidence="3">
    <location>
        <begin position="822"/>
        <end position="841"/>
    </location>
</feature>
<feature type="transmembrane region" description="Helical" evidence="3">
    <location>
        <begin position="698"/>
        <end position="719"/>
    </location>
</feature>
<feature type="transmembrane region" description="Helical" evidence="3">
    <location>
        <begin position="630"/>
        <end position="652"/>
    </location>
</feature>
<feature type="region of interest" description="Disordered" evidence="2">
    <location>
        <begin position="354"/>
        <end position="427"/>
    </location>
</feature>
<dbReference type="GeneID" id="70237654"/>
<name>A0A9P8NY92_9ASCO</name>
<sequence>MLPSFGKSKKQSKSGSARSISEEHRGQYVGTPMNDMPILEDDETENEDVGPLFPTFNNPPVVSPKDKSPDSGKSEPDDLRREIDEDFDQDFYRDTKDIQSPTPVQRPKNPPTVAFDEDSSEDVSTDEDLSSQEESEQAPPSRAQGSPTSSKTRIKRSISLNPTDDQSQKGSPRRKRTDTLISRIFGGHGPQMGGGLTPGATRSSPEREEDEEEKIGNDIPLKTFDADQLKFEANGLVNQHFRDGREEYLSSASTLHPNNSGVFMAPNPEIVIGDFDDLNNDDYAQFDPAESIVDRPRRVRKGVVSSLLALYNPHNSSAYAPSEHSGAQTPRSEYSDMETRLSLDGLENKLRKVQTDDTYSLSSPSMSSLPTESLRPKGFGDNFLHKHKRGSRSASSLSHMFKGSKKEEPKQANGDRIDMPSFAKPKQQEKKKAHMMAGFESNFKSQKRKKLKRKFKSEQRARITVHIADVLQRQRFILTLCKAFMLYGAPTHRLEEYMSMTARVLEIDGSFIYFPGCMIVSFGDAATHTSDMKLVRCAQGLDLGKLDETHDIYKAVVHDRIGVEEASGNLDEILGRKPRFNKWICVLLYAFSSAMVTPWGFGGSWIDMPISFGIGLLIGFLQFFISPRSVLYSSVFEVSSCIVASFIGRAIGSINGGDTFCFAAIVQGSLALILPGYIILCGSLELQSRNLVAGSVRMFYAFIYSLMMSFGITLGAALYGWIDRGAVSHTSCTSNVQPAWRILLVPLFTIGLALINQSSWSQLPIMVFISGSGYVVTYFSGLHFKLQTEFNATLGCFIIGLVSNAYTRLLKSFNKIFSKGSFMTVSIMLPAVFVQVPSGIASQGSLLVGVDSANNLVNGTSSSTDSSTSSISFGMVMIQVALGISIGLFMATLVVYPLGKKRTGLFTL</sequence>
<evidence type="ECO:0000313" key="6">
    <source>
        <dbReference type="Proteomes" id="UP000769157"/>
    </source>
</evidence>
<feature type="compositionally biased region" description="Low complexity" evidence="2">
    <location>
        <begin position="360"/>
        <end position="373"/>
    </location>
</feature>
<dbReference type="OrthoDB" id="413008at2759"/>
<dbReference type="PANTHER" id="PTHR31082:SF4">
    <property type="entry name" value="PHEROMONE-REGULATED MEMBRANE PROTEIN 10"/>
    <property type="match status" value="1"/>
</dbReference>
<evidence type="ECO:0000256" key="2">
    <source>
        <dbReference type="SAM" id="MobiDB-lite"/>
    </source>
</evidence>
<evidence type="ECO:0000313" key="5">
    <source>
        <dbReference type="EMBL" id="KAH3662438.1"/>
    </source>
</evidence>
<feature type="transmembrane region" description="Helical" evidence="3">
    <location>
        <begin position="790"/>
        <end position="810"/>
    </location>
</feature>
<evidence type="ECO:0000259" key="4">
    <source>
        <dbReference type="Pfam" id="PF06738"/>
    </source>
</evidence>
<dbReference type="Pfam" id="PF06738">
    <property type="entry name" value="ThrE"/>
    <property type="match status" value="1"/>
</dbReference>
<accession>A0A9P8NY92</accession>
<feature type="compositionally biased region" description="Basic and acidic residues" evidence="2">
    <location>
        <begin position="64"/>
        <end position="83"/>
    </location>
</feature>
<feature type="transmembrane region" description="Helical" evidence="3">
    <location>
        <begin position="664"/>
        <end position="686"/>
    </location>
</feature>
<feature type="compositionally biased region" description="Polar residues" evidence="2">
    <location>
        <begin position="158"/>
        <end position="170"/>
    </location>
</feature>
<evidence type="ECO:0000256" key="3">
    <source>
        <dbReference type="SAM" id="Phobius"/>
    </source>
</evidence>
<feature type="region of interest" description="Disordered" evidence="2">
    <location>
        <begin position="315"/>
        <end position="338"/>
    </location>
</feature>
<feature type="domain" description="Threonine/serine exporter-like N-terminal" evidence="4">
    <location>
        <begin position="475"/>
        <end position="718"/>
    </location>
</feature>
<feature type="transmembrane region" description="Helical" evidence="3">
    <location>
        <begin position="871"/>
        <end position="896"/>
    </location>
</feature>
<comment type="similarity">
    <text evidence="1">Belongs to the ThrE exporter (TC 2.A.79) family.</text>
</comment>
<keyword evidence="6" id="KW-1185">Reference proteome</keyword>
<feature type="region of interest" description="Disordered" evidence="2">
    <location>
        <begin position="1"/>
        <end position="214"/>
    </location>
</feature>
<feature type="compositionally biased region" description="Basic and acidic residues" evidence="2">
    <location>
        <begin position="404"/>
        <end position="418"/>
    </location>
</feature>
<dbReference type="RefSeq" id="XP_046059527.1">
    <property type="nucleotide sequence ID" value="XM_046206898.1"/>
</dbReference>
<feature type="compositionally biased region" description="Gly residues" evidence="2">
    <location>
        <begin position="186"/>
        <end position="197"/>
    </location>
</feature>